<reference evidence="7 8" key="1">
    <citation type="journal article" date="2017" name="Nat. Ecol. Evol.">
        <title>Scallop genome provides insights into evolution of bilaterian karyotype and development.</title>
        <authorList>
            <person name="Wang S."/>
            <person name="Zhang J."/>
            <person name="Jiao W."/>
            <person name="Li J."/>
            <person name="Xun X."/>
            <person name="Sun Y."/>
            <person name="Guo X."/>
            <person name="Huan P."/>
            <person name="Dong B."/>
            <person name="Zhang L."/>
            <person name="Hu X."/>
            <person name="Sun X."/>
            <person name="Wang J."/>
            <person name="Zhao C."/>
            <person name="Wang Y."/>
            <person name="Wang D."/>
            <person name="Huang X."/>
            <person name="Wang R."/>
            <person name="Lv J."/>
            <person name="Li Y."/>
            <person name="Zhang Z."/>
            <person name="Liu B."/>
            <person name="Lu W."/>
            <person name="Hui Y."/>
            <person name="Liang J."/>
            <person name="Zhou Z."/>
            <person name="Hou R."/>
            <person name="Li X."/>
            <person name="Liu Y."/>
            <person name="Li H."/>
            <person name="Ning X."/>
            <person name="Lin Y."/>
            <person name="Zhao L."/>
            <person name="Xing Q."/>
            <person name="Dou J."/>
            <person name="Li Y."/>
            <person name="Mao J."/>
            <person name="Guo H."/>
            <person name="Dou H."/>
            <person name="Li T."/>
            <person name="Mu C."/>
            <person name="Jiang W."/>
            <person name="Fu Q."/>
            <person name="Fu X."/>
            <person name="Miao Y."/>
            <person name="Liu J."/>
            <person name="Yu Q."/>
            <person name="Li R."/>
            <person name="Liao H."/>
            <person name="Li X."/>
            <person name="Kong Y."/>
            <person name="Jiang Z."/>
            <person name="Chourrout D."/>
            <person name="Li R."/>
            <person name="Bao Z."/>
        </authorList>
    </citation>
    <scope>NUCLEOTIDE SEQUENCE [LARGE SCALE GENOMIC DNA]</scope>
    <source>
        <strain evidence="7 8">PY_sf001</strain>
    </source>
</reference>
<evidence type="ECO:0000313" key="7">
    <source>
        <dbReference type="EMBL" id="OWF43714.1"/>
    </source>
</evidence>
<keyword evidence="5" id="KW-0812">Transmembrane</keyword>
<evidence type="ECO:0000313" key="8">
    <source>
        <dbReference type="Proteomes" id="UP000242188"/>
    </source>
</evidence>
<feature type="transmembrane region" description="Helical" evidence="5">
    <location>
        <begin position="219"/>
        <end position="242"/>
    </location>
</feature>
<dbReference type="SUPFAM" id="SSF57850">
    <property type="entry name" value="RING/U-box"/>
    <property type="match status" value="1"/>
</dbReference>
<dbReference type="AlphaFoldDB" id="A0A210Q4Q0"/>
<proteinExistence type="predicted"/>
<keyword evidence="2" id="KW-0863">Zinc-finger</keyword>
<evidence type="ECO:0000256" key="4">
    <source>
        <dbReference type="SAM" id="MobiDB-lite"/>
    </source>
</evidence>
<dbReference type="PROSITE" id="PS51292">
    <property type="entry name" value="ZF_RING_CH"/>
    <property type="match status" value="1"/>
</dbReference>
<dbReference type="Gene3D" id="2.60.120.260">
    <property type="entry name" value="Galactose-binding domain-like"/>
    <property type="match status" value="1"/>
</dbReference>
<feature type="region of interest" description="Disordered" evidence="4">
    <location>
        <begin position="524"/>
        <end position="577"/>
    </location>
</feature>
<dbReference type="PROSITE" id="PS00022">
    <property type="entry name" value="EGF_1"/>
    <property type="match status" value="1"/>
</dbReference>
<dbReference type="PANTHER" id="PTHR20893:SF2">
    <property type="entry name" value="LD08641P"/>
    <property type="match status" value="1"/>
</dbReference>
<keyword evidence="8" id="KW-1185">Reference proteome</keyword>
<comment type="caution">
    <text evidence="7">The sequence shown here is derived from an EMBL/GenBank/DDBJ whole genome shotgun (WGS) entry which is preliminary data.</text>
</comment>
<feature type="compositionally biased region" description="Polar residues" evidence="4">
    <location>
        <begin position="526"/>
        <end position="559"/>
    </location>
</feature>
<feature type="compositionally biased region" description="Low complexity" evidence="4">
    <location>
        <begin position="568"/>
        <end position="577"/>
    </location>
</feature>
<dbReference type="InterPro" id="IPR000742">
    <property type="entry name" value="EGF"/>
</dbReference>
<name>A0A210Q4Q0_MIZYE</name>
<evidence type="ECO:0000256" key="2">
    <source>
        <dbReference type="ARBA" id="ARBA00022771"/>
    </source>
</evidence>
<dbReference type="InterPro" id="IPR013083">
    <property type="entry name" value="Znf_RING/FYVE/PHD"/>
</dbReference>
<keyword evidence="5" id="KW-0472">Membrane</keyword>
<dbReference type="OrthoDB" id="2154780at2759"/>
<protein>
    <submittedName>
        <fullName evidence="7">E3 ubiquitin-protein ligase MIR2</fullName>
    </submittedName>
</protein>
<dbReference type="Pfam" id="PF12906">
    <property type="entry name" value="RINGv"/>
    <property type="match status" value="1"/>
</dbReference>
<evidence type="ECO:0000256" key="3">
    <source>
        <dbReference type="ARBA" id="ARBA00022833"/>
    </source>
</evidence>
<keyword evidence="3" id="KW-0862">Zinc</keyword>
<keyword evidence="1" id="KW-0479">Metal-binding</keyword>
<feature type="transmembrane region" description="Helical" evidence="5">
    <location>
        <begin position="448"/>
        <end position="466"/>
    </location>
</feature>
<organism evidence="7 8">
    <name type="scientific">Mizuhopecten yessoensis</name>
    <name type="common">Japanese scallop</name>
    <name type="synonym">Patinopecten yessoensis</name>
    <dbReference type="NCBI Taxonomy" id="6573"/>
    <lineage>
        <taxon>Eukaryota</taxon>
        <taxon>Metazoa</taxon>
        <taxon>Spiralia</taxon>
        <taxon>Lophotrochozoa</taxon>
        <taxon>Mollusca</taxon>
        <taxon>Bivalvia</taxon>
        <taxon>Autobranchia</taxon>
        <taxon>Pteriomorphia</taxon>
        <taxon>Pectinida</taxon>
        <taxon>Pectinoidea</taxon>
        <taxon>Pectinidae</taxon>
        <taxon>Mizuhopecten</taxon>
    </lineage>
</organism>
<dbReference type="SMART" id="SM00744">
    <property type="entry name" value="RINGv"/>
    <property type="match status" value="1"/>
</dbReference>
<gene>
    <name evidence="7" type="ORF">KP79_PYT04213</name>
</gene>
<feature type="domain" description="RING-CH-type" evidence="6">
    <location>
        <begin position="367"/>
        <end position="433"/>
    </location>
</feature>
<dbReference type="InterPro" id="IPR011016">
    <property type="entry name" value="Znf_RING-CH"/>
</dbReference>
<dbReference type="GO" id="GO:0008270">
    <property type="term" value="F:zinc ion binding"/>
    <property type="evidence" value="ECO:0007669"/>
    <property type="project" value="UniProtKB-KW"/>
</dbReference>
<sequence length="591" mass="66822">MLMSTQHAISQSVSVAYDWLMDNMDDSDSCHGNCSGHGGCLDGKCACLVQFTGGTCQDPNNGYFLAFGCIFIMLSAVSFVQLCLCIRNEYLSQRRKSLKEAAFRLTGQKLLYALTIFATAIRGIYFFTKLHVSELVSNNLWTAYYPILLSCFSFIVCFWAEAFHVEFEQSQPRFLSKSFIGFFIFNLFTYCLLFVNIVLLDVVPNDVYADLVTKVTNGIFAGTMIIAVIFFLIYGIEVYFKVRGAFTKGDSDVDPWQLSMSRLGLVSQAMFQLCLALFLLSDITKDVWKDRLPILSQNFYDIGFRVVEFSVAVWFPCVLWNYKSPESLWVLNPKRLFSTAKTVFDESTEEKYIKSTEYQSYGSCNPSVTDGKSDCWICYDPERQDAGHLIQPCECKGDMATVHHECLRKWLMECFEDDRDFKCKVCNVKYKLHMGSIWLPKGMKPRHWVQTFFSLIIMVGCPFAAYTISHTLAVTQTYINVLIIGITLIIEFSCLRMLALNLGICYKRGHVSMLSIAGRVKLPPKSKTNSESDQIVRQPSTGSDSETSTDVISTEGQSVTDEERTNITGTHSTSSGSCSMSIEVVIENHRL</sequence>
<evidence type="ECO:0000259" key="6">
    <source>
        <dbReference type="PROSITE" id="PS51292"/>
    </source>
</evidence>
<dbReference type="CDD" id="cd16495">
    <property type="entry name" value="RING_CH-C4HC3_MARCH"/>
    <property type="match status" value="1"/>
</dbReference>
<feature type="transmembrane region" description="Helical" evidence="5">
    <location>
        <begin position="63"/>
        <end position="86"/>
    </location>
</feature>
<evidence type="ECO:0000256" key="5">
    <source>
        <dbReference type="SAM" id="Phobius"/>
    </source>
</evidence>
<feature type="transmembrane region" description="Helical" evidence="5">
    <location>
        <begin position="478"/>
        <end position="499"/>
    </location>
</feature>
<dbReference type="Gene3D" id="3.30.40.10">
    <property type="entry name" value="Zinc/RING finger domain, C3HC4 (zinc finger)"/>
    <property type="match status" value="1"/>
</dbReference>
<dbReference type="STRING" id="6573.A0A210Q4Q0"/>
<dbReference type="PANTHER" id="PTHR20893">
    <property type="entry name" value="LD08641P"/>
    <property type="match status" value="1"/>
</dbReference>
<feature type="transmembrane region" description="Helical" evidence="5">
    <location>
        <begin position="179"/>
        <end position="199"/>
    </location>
</feature>
<feature type="transmembrane region" description="Helical" evidence="5">
    <location>
        <begin position="110"/>
        <end position="127"/>
    </location>
</feature>
<evidence type="ECO:0000256" key="1">
    <source>
        <dbReference type="ARBA" id="ARBA00022723"/>
    </source>
</evidence>
<keyword evidence="5" id="KW-1133">Transmembrane helix</keyword>
<accession>A0A210Q4Q0</accession>
<feature type="transmembrane region" description="Helical" evidence="5">
    <location>
        <begin position="147"/>
        <end position="167"/>
    </location>
</feature>
<dbReference type="EMBL" id="NEDP02005024">
    <property type="protein sequence ID" value="OWF43714.1"/>
    <property type="molecule type" value="Genomic_DNA"/>
</dbReference>
<dbReference type="Proteomes" id="UP000242188">
    <property type="component" value="Unassembled WGS sequence"/>
</dbReference>